<name>A0AA88ZS91_CLONO</name>
<gene>
    <name evidence="7" type="ORF">Z969_00160</name>
</gene>
<evidence type="ECO:0000256" key="1">
    <source>
        <dbReference type="ARBA" id="ARBA00005709"/>
    </source>
</evidence>
<reference evidence="7 8" key="1">
    <citation type="submission" date="2014-01" db="EMBL/GenBank/DDBJ databases">
        <title>Plasmidome dynamics in the species complex Clostridium novyi sensu lato converts strains of independent lineages into distinctly different pathogens.</title>
        <authorList>
            <person name="Skarin H."/>
            <person name="Segerman B."/>
        </authorList>
    </citation>
    <scope>NUCLEOTIDE SEQUENCE [LARGE SCALE GENOMIC DNA]</scope>
    <source>
        <strain evidence="7 8">4570</strain>
    </source>
</reference>
<dbReference type="InterPro" id="IPR001029">
    <property type="entry name" value="Flagellin_N"/>
</dbReference>
<dbReference type="GO" id="GO:0005576">
    <property type="term" value="C:extracellular region"/>
    <property type="evidence" value="ECO:0007669"/>
    <property type="project" value="UniProtKB-SubCell"/>
</dbReference>
<dbReference type="Gene3D" id="6.10.10.10">
    <property type="entry name" value="Flagellar export chaperone, C-terminal domain"/>
    <property type="match status" value="1"/>
</dbReference>
<evidence type="ECO:0000259" key="6">
    <source>
        <dbReference type="Pfam" id="PF00700"/>
    </source>
</evidence>
<dbReference type="EMBL" id="JDRX01000001">
    <property type="protein sequence ID" value="KGN03420.1"/>
    <property type="molecule type" value="Genomic_DNA"/>
</dbReference>
<feature type="domain" description="Flagellin C-terminal" evidence="6">
    <location>
        <begin position="201"/>
        <end position="285"/>
    </location>
</feature>
<dbReference type="InterPro" id="IPR046358">
    <property type="entry name" value="Flagellin_C"/>
</dbReference>
<dbReference type="PRINTS" id="PR00207">
    <property type="entry name" value="FLAGELLIN"/>
</dbReference>
<proteinExistence type="inferred from homology"/>
<comment type="similarity">
    <text evidence="1 4">Belongs to the bacterial flagellin family.</text>
</comment>
<dbReference type="GO" id="GO:0009288">
    <property type="term" value="C:bacterial-type flagellum"/>
    <property type="evidence" value="ECO:0007669"/>
    <property type="project" value="UniProtKB-SubCell"/>
</dbReference>
<keyword evidence="3 4" id="KW-0975">Bacterial flagellum</keyword>
<dbReference type="RefSeq" id="WP_039247765.1">
    <property type="nucleotide sequence ID" value="NZ_JDRX01000001.1"/>
</dbReference>
<organism evidence="7 8">
    <name type="scientific">Clostridium novyi A str. 4570</name>
    <dbReference type="NCBI Taxonomy" id="1444290"/>
    <lineage>
        <taxon>Bacteria</taxon>
        <taxon>Bacillati</taxon>
        <taxon>Bacillota</taxon>
        <taxon>Clostridia</taxon>
        <taxon>Eubacteriales</taxon>
        <taxon>Clostridiaceae</taxon>
        <taxon>Clostridium</taxon>
    </lineage>
</organism>
<protein>
    <recommendedName>
        <fullName evidence="2 4">Flagellin</fullName>
    </recommendedName>
</protein>
<evidence type="ECO:0000259" key="5">
    <source>
        <dbReference type="Pfam" id="PF00669"/>
    </source>
</evidence>
<keyword evidence="4" id="KW-0964">Secreted</keyword>
<comment type="caution">
    <text evidence="7">The sequence shown here is derived from an EMBL/GenBank/DDBJ whole genome shotgun (WGS) entry which is preliminary data.</text>
</comment>
<dbReference type="InterPro" id="IPR001492">
    <property type="entry name" value="Flagellin"/>
</dbReference>
<evidence type="ECO:0000256" key="4">
    <source>
        <dbReference type="RuleBase" id="RU362073"/>
    </source>
</evidence>
<keyword evidence="7" id="KW-0966">Cell projection</keyword>
<dbReference type="SUPFAM" id="SSF64518">
    <property type="entry name" value="Phase 1 flagellin"/>
    <property type="match status" value="1"/>
</dbReference>
<keyword evidence="7" id="KW-0282">Flagellum</keyword>
<dbReference type="AlphaFoldDB" id="A0AA88ZS91"/>
<evidence type="ECO:0000313" key="7">
    <source>
        <dbReference type="EMBL" id="KGN03420.1"/>
    </source>
</evidence>
<evidence type="ECO:0000256" key="2">
    <source>
        <dbReference type="ARBA" id="ARBA00020110"/>
    </source>
</evidence>
<dbReference type="InterPro" id="IPR042187">
    <property type="entry name" value="Flagellin_C_sub2"/>
</dbReference>
<dbReference type="Pfam" id="PF00700">
    <property type="entry name" value="Flagellin_C"/>
    <property type="match status" value="1"/>
</dbReference>
<dbReference type="GO" id="GO:0005198">
    <property type="term" value="F:structural molecule activity"/>
    <property type="evidence" value="ECO:0007669"/>
    <property type="project" value="UniProtKB-UniRule"/>
</dbReference>
<dbReference type="Gene3D" id="1.20.1330.10">
    <property type="entry name" value="f41 fragment of flagellin, N-terminal domain"/>
    <property type="match status" value="1"/>
</dbReference>
<keyword evidence="7" id="KW-0969">Cilium</keyword>
<evidence type="ECO:0000313" key="8">
    <source>
        <dbReference type="Proteomes" id="UP000030016"/>
    </source>
</evidence>
<sequence>MRINHNLASLNIYKSHTKVMSRQSNVMNRISSGFKINSAKEDPNGIAVSEKMRLQIRGLEVAQRNAQDGMSMIQTADGALNEVTSMVQRIRELTIQSGSTLSDSDKEKIQGEINEMVEGIDDIINNSEFNGKNLLKAGKYVNGKYDNNNPKIEQMPVGANVGEVVDIPFFDLSSNYLGNEKTLKDIKNDGLKNLGIDGCLSILDSAMNTITAVRSKYGALENRFDGTYTKIGEIHDTIVGTESKIRDSDVAEEMMNLARDNILIEAGHAMMVQSNKFPQDALRVLEGVK</sequence>
<comment type="function">
    <text evidence="4">Flagellin is the subunit protein which polymerizes to form the filaments of bacterial flagella.</text>
</comment>
<feature type="domain" description="Flagellin N-terminal" evidence="5">
    <location>
        <begin position="3"/>
        <end position="136"/>
    </location>
</feature>
<accession>A0AA88ZS91</accession>
<dbReference type="Proteomes" id="UP000030016">
    <property type="component" value="Unassembled WGS sequence"/>
</dbReference>
<comment type="subcellular location">
    <subcellularLocation>
        <location evidence="4">Secreted</location>
    </subcellularLocation>
    <subcellularLocation>
        <location evidence="4">Bacterial flagellum</location>
    </subcellularLocation>
</comment>
<dbReference type="PANTHER" id="PTHR42792:SF2">
    <property type="entry name" value="FLAGELLIN"/>
    <property type="match status" value="1"/>
</dbReference>
<dbReference type="Pfam" id="PF00669">
    <property type="entry name" value="Flagellin_N"/>
    <property type="match status" value="1"/>
</dbReference>
<dbReference type="PANTHER" id="PTHR42792">
    <property type="entry name" value="FLAGELLIN"/>
    <property type="match status" value="1"/>
</dbReference>
<evidence type="ECO:0000256" key="3">
    <source>
        <dbReference type="ARBA" id="ARBA00023143"/>
    </source>
</evidence>